<feature type="non-terminal residue" evidence="2">
    <location>
        <position position="195"/>
    </location>
</feature>
<dbReference type="Pfam" id="PF00583">
    <property type="entry name" value="Acetyltransf_1"/>
    <property type="match status" value="1"/>
</dbReference>
<dbReference type="SUPFAM" id="SSF55729">
    <property type="entry name" value="Acyl-CoA N-acyltransferases (Nat)"/>
    <property type="match status" value="1"/>
</dbReference>
<keyword evidence="3" id="KW-1185">Reference proteome</keyword>
<dbReference type="InterPro" id="IPR000182">
    <property type="entry name" value="GNAT_dom"/>
</dbReference>
<dbReference type="STRING" id="113226.A0A139IDA3"/>
<dbReference type="OrthoDB" id="3648048at2759"/>
<evidence type="ECO:0000313" key="2">
    <source>
        <dbReference type="EMBL" id="KXT12674.1"/>
    </source>
</evidence>
<dbReference type="AlphaFoldDB" id="A0A139IDA3"/>
<reference evidence="2 3" key="1">
    <citation type="submission" date="2015-07" db="EMBL/GenBank/DDBJ databases">
        <title>Comparative genomics of the Sigatoka disease complex on banana suggests a link between parallel evolutionary changes in Pseudocercospora fijiensis and Pseudocercospora eumusae and increased virulence on the banana host.</title>
        <authorList>
            <person name="Chang T.-C."/>
            <person name="Salvucci A."/>
            <person name="Crous P.W."/>
            <person name="Stergiopoulos I."/>
        </authorList>
    </citation>
    <scope>NUCLEOTIDE SEQUENCE [LARGE SCALE GENOMIC DNA]</scope>
    <source>
        <strain evidence="2 3">CBS 116634</strain>
    </source>
</reference>
<organism evidence="2 3">
    <name type="scientific">Pseudocercospora musae</name>
    <dbReference type="NCBI Taxonomy" id="113226"/>
    <lineage>
        <taxon>Eukaryota</taxon>
        <taxon>Fungi</taxon>
        <taxon>Dikarya</taxon>
        <taxon>Ascomycota</taxon>
        <taxon>Pezizomycotina</taxon>
        <taxon>Dothideomycetes</taxon>
        <taxon>Dothideomycetidae</taxon>
        <taxon>Mycosphaerellales</taxon>
        <taxon>Mycosphaerellaceae</taxon>
        <taxon>Pseudocercospora</taxon>
    </lineage>
</organism>
<evidence type="ECO:0000313" key="3">
    <source>
        <dbReference type="Proteomes" id="UP000073492"/>
    </source>
</evidence>
<dbReference type="Gene3D" id="3.40.630.30">
    <property type="match status" value="1"/>
</dbReference>
<dbReference type="PANTHER" id="PTHR42791">
    <property type="entry name" value="GNAT FAMILY ACETYLTRANSFERASE"/>
    <property type="match status" value="1"/>
</dbReference>
<dbReference type="InterPro" id="IPR052523">
    <property type="entry name" value="Trichothecene_AcTrans"/>
</dbReference>
<feature type="domain" description="N-acetyltransferase" evidence="1">
    <location>
        <begin position="70"/>
        <end position="194"/>
    </location>
</feature>
<proteinExistence type="predicted"/>
<dbReference type="GO" id="GO:0016747">
    <property type="term" value="F:acyltransferase activity, transferring groups other than amino-acyl groups"/>
    <property type="evidence" value="ECO:0007669"/>
    <property type="project" value="InterPro"/>
</dbReference>
<evidence type="ECO:0000259" key="1">
    <source>
        <dbReference type="Pfam" id="PF00583"/>
    </source>
</evidence>
<dbReference type="Proteomes" id="UP000073492">
    <property type="component" value="Unassembled WGS sequence"/>
</dbReference>
<dbReference type="PANTHER" id="PTHR42791:SF2">
    <property type="entry name" value="N-ACETYLTRANSFERASE DOMAIN-CONTAINING PROTEIN"/>
    <property type="match status" value="1"/>
</dbReference>
<accession>A0A139IDA3</accession>
<sequence>MDSDDRYRLISGCYATDAKSLAINNAAAFWGQTWWRLMWEGRSLQDMTNAMELRAPRNLHTQINVRRHETIVNREGEIVGYARWILPESLAHEWLSAKTVAVSDDDIATFQKSHERADWKATRDTSALDAPVEAAMEKYRPREPHIKLDYLAVHPAHQRCGVASKLLSSGLEHIERLQVKCFVMANSKHSLQLYQ</sequence>
<name>A0A139IDA3_9PEZI</name>
<dbReference type="CDD" id="cd04301">
    <property type="entry name" value="NAT_SF"/>
    <property type="match status" value="1"/>
</dbReference>
<comment type="caution">
    <text evidence="2">The sequence shown here is derived from an EMBL/GenBank/DDBJ whole genome shotgun (WGS) entry which is preliminary data.</text>
</comment>
<dbReference type="InterPro" id="IPR016181">
    <property type="entry name" value="Acyl_CoA_acyltransferase"/>
</dbReference>
<gene>
    <name evidence="2" type="ORF">AC579_3279</name>
</gene>
<protein>
    <recommendedName>
        <fullName evidence="1">N-acetyltransferase domain-containing protein</fullName>
    </recommendedName>
</protein>
<dbReference type="EMBL" id="LFZO01000143">
    <property type="protein sequence ID" value="KXT12674.1"/>
    <property type="molecule type" value="Genomic_DNA"/>
</dbReference>